<evidence type="ECO:0000256" key="7">
    <source>
        <dbReference type="ARBA" id="ARBA00023136"/>
    </source>
</evidence>
<dbReference type="GO" id="GO:0005886">
    <property type="term" value="C:plasma membrane"/>
    <property type="evidence" value="ECO:0007669"/>
    <property type="project" value="UniProtKB-SubCell"/>
</dbReference>
<dbReference type="GO" id="GO:0009966">
    <property type="term" value="P:regulation of signal transduction"/>
    <property type="evidence" value="ECO:0007669"/>
    <property type="project" value="InterPro"/>
</dbReference>
<keyword evidence="6 12" id="KW-0654">Proteoglycan</keyword>
<evidence type="ECO:0000256" key="5">
    <source>
        <dbReference type="ARBA" id="ARBA00022729"/>
    </source>
</evidence>
<reference evidence="13" key="1">
    <citation type="submission" date="2025-08" db="UniProtKB">
        <authorList>
            <consortium name="Ensembl"/>
        </authorList>
    </citation>
    <scope>IDENTIFICATION</scope>
</reference>
<keyword evidence="14" id="KW-1185">Reference proteome</keyword>
<dbReference type="GO" id="GO:1905475">
    <property type="term" value="P:regulation of protein localization to membrane"/>
    <property type="evidence" value="ECO:0007669"/>
    <property type="project" value="TreeGrafter"/>
</dbReference>
<dbReference type="Ensembl" id="ENSCLMT00005000865.1">
    <property type="protein sequence ID" value="ENSCLMP00005000785.1"/>
    <property type="gene ID" value="ENSCLMG00005000509.1"/>
</dbReference>
<organism evidence="13 14">
    <name type="scientific">Cyclopterus lumpus</name>
    <name type="common">Lumpsucker</name>
    <dbReference type="NCBI Taxonomy" id="8103"/>
    <lineage>
        <taxon>Eukaryota</taxon>
        <taxon>Metazoa</taxon>
        <taxon>Chordata</taxon>
        <taxon>Craniata</taxon>
        <taxon>Vertebrata</taxon>
        <taxon>Euteleostomi</taxon>
        <taxon>Actinopterygii</taxon>
        <taxon>Neopterygii</taxon>
        <taxon>Teleostei</taxon>
        <taxon>Neoteleostei</taxon>
        <taxon>Acanthomorphata</taxon>
        <taxon>Eupercaria</taxon>
        <taxon>Perciformes</taxon>
        <taxon>Cottioidei</taxon>
        <taxon>Cottales</taxon>
        <taxon>Cyclopteridae</taxon>
        <taxon>Cyclopterus</taxon>
    </lineage>
</organism>
<evidence type="ECO:0000256" key="4">
    <source>
        <dbReference type="ARBA" id="ARBA00022622"/>
    </source>
</evidence>
<evidence type="ECO:0000256" key="1">
    <source>
        <dbReference type="ARBA" id="ARBA00004609"/>
    </source>
</evidence>
<keyword evidence="4 12" id="KW-0336">GPI-anchor</keyword>
<evidence type="ECO:0000256" key="12">
    <source>
        <dbReference type="RuleBase" id="RU003519"/>
    </source>
</evidence>
<evidence type="ECO:0000256" key="6">
    <source>
        <dbReference type="ARBA" id="ARBA00022974"/>
    </source>
</evidence>
<evidence type="ECO:0000256" key="10">
    <source>
        <dbReference type="ARBA" id="ARBA00023288"/>
    </source>
</evidence>
<comment type="function">
    <text evidence="12">Cell surface proteoglycan.</text>
</comment>
<accession>A0A8C2YVP8</accession>
<keyword evidence="5" id="KW-0732">Signal</keyword>
<protein>
    <submittedName>
        <fullName evidence="13">Glypican 6a</fullName>
    </submittedName>
</protein>
<keyword evidence="7 12" id="KW-0472">Membrane</keyword>
<keyword evidence="8" id="KW-0325">Glycoprotein</keyword>
<sequence length="288" mass="32289">MTDAMLLVADRLDGPLNIESVVQPVDIMISDAILTMQENSMQVSAKVFQECGQPKPSGIGRSARGISDVFSSRFRPYTPREMPTTAAGTSIDRLVIDIKNKLKESKRFWSNLPDDICAKGKLTESDDDQCWNSHTKGRYFPEVVKEGLTNQVNNPEVDVDITRPDTLIRQQIMALRVMTNKLKNAYNGNDIYFQDSSKFSNPSGSGPRTYAAPFSFECIIYAVVIRVISNSVTSHGSWILAIPRDHARDEKIYLVRLQVMCVMCSKPENGVISVLRSYQQLWAGLRCV</sequence>
<comment type="similarity">
    <text evidence="2 11">Belongs to the glypican family.</text>
</comment>
<dbReference type="AlphaFoldDB" id="A0A8C2YVP8"/>
<dbReference type="InterPro" id="IPR001863">
    <property type="entry name" value="Glypican"/>
</dbReference>
<keyword evidence="10 12" id="KW-0449">Lipoprotein</keyword>
<reference evidence="13" key="2">
    <citation type="submission" date="2025-09" db="UniProtKB">
        <authorList>
            <consortium name="Ensembl"/>
        </authorList>
    </citation>
    <scope>IDENTIFICATION</scope>
</reference>
<evidence type="ECO:0000313" key="14">
    <source>
        <dbReference type="Proteomes" id="UP000694565"/>
    </source>
</evidence>
<evidence type="ECO:0000256" key="2">
    <source>
        <dbReference type="ARBA" id="ARBA00010260"/>
    </source>
</evidence>
<dbReference type="GO" id="GO:0005576">
    <property type="term" value="C:extracellular region"/>
    <property type="evidence" value="ECO:0007669"/>
    <property type="project" value="TreeGrafter"/>
</dbReference>
<evidence type="ECO:0000256" key="11">
    <source>
        <dbReference type="RuleBase" id="RU003518"/>
    </source>
</evidence>
<evidence type="ECO:0000256" key="9">
    <source>
        <dbReference type="ARBA" id="ARBA00023207"/>
    </source>
</evidence>
<evidence type="ECO:0000256" key="3">
    <source>
        <dbReference type="ARBA" id="ARBA00022475"/>
    </source>
</evidence>
<dbReference type="Pfam" id="PF01153">
    <property type="entry name" value="Glypican"/>
    <property type="match status" value="1"/>
</dbReference>
<proteinExistence type="inferred from homology"/>
<dbReference type="GO" id="GO:0098552">
    <property type="term" value="C:side of membrane"/>
    <property type="evidence" value="ECO:0007669"/>
    <property type="project" value="UniProtKB-KW"/>
</dbReference>
<keyword evidence="3" id="KW-1003">Cell membrane</keyword>
<evidence type="ECO:0000313" key="13">
    <source>
        <dbReference type="Ensembl" id="ENSCLMP00005000785.1"/>
    </source>
</evidence>
<comment type="subcellular location">
    <subcellularLocation>
        <location evidence="1 12">Cell membrane</location>
        <topology evidence="1 12">Lipid-anchor</topology>
        <topology evidence="1 12">GPI-anchor</topology>
    </subcellularLocation>
</comment>
<dbReference type="GeneTree" id="ENSGT01050000244897"/>
<dbReference type="PANTHER" id="PTHR10822">
    <property type="entry name" value="GLYPICAN"/>
    <property type="match status" value="1"/>
</dbReference>
<evidence type="ECO:0000256" key="8">
    <source>
        <dbReference type="ARBA" id="ARBA00023180"/>
    </source>
</evidence>
<dbReference type="GO" id="GO:0009986">
    <property type="term" value="C:cell surface"/>
    <property type="evidence" value="ECO:0007669"/>
    <property type="project" value="TreeGrafter"/>
</dbReference>
<dbReference type="GO" id="GO:0045202">
    <property type="term" value="C:synapse"/>
    <property type="evidence" value="ECO:0007669"/>
    <property type="project" value="TreeGrafter"/>
</dbReference>
<dbReference type="Proteomes" id="UP000694565">
    <property type="component" value="Unplaced"/>
</dbReference>
<dbReference type="PANTHER" id="PTHR10822:SF31">
    <property type="entry name" value="GLYPICAN-6"/>
    <property type="match status" value="1"/>
</dbReference>
<keyword evidence="9 12" id="KW-0357">Heparan sulfate</keyword>
<dbReference type="GO" id="GO:0016477">
    <property type="term" value="P:cell migration"/>
    <property type="evidence" value="ECO:0007669"/>
    <property type="project" value="TreeGrafter"/>
</dbReference>
<name>A0A8C2YVP8_CYCLU</name>